<evidence type="ECO:0000256" key="2">
    <source>
        <dbReference type="ARBA" id="ARBA00022748"/>
    </source>
</evidence>
<dbReference type="GO" id="GO:0017004">
    <property type="term" value="P:cytochrome complex assembly"/>
    <property type="evidence" value="ECO:0007669"/>
    <property type="project" value="UniProtKB-KW"/>
</dbReference>
<dbReference type="RefSeq" id="WP_052634664.1">
    <property type="nucleotide sequence ID" value="NZ_JPIT01000031.1"/>
</dbReference>
<dbReference type="Pfam" id="PF14289">
    <property type="entry name" value="DUF4369"/>
    <property type="match status" value="1"/>
</dbReference>
<gene>
    <name evidence="7" type="ORF">IE90_10100</name>
</gene>
<evidence type="ECO:0000256" key="4">
    <source>
        <dbReference type="ARBA" id="ARBA00023284"/>
    </source>
</evidence>
<reference evidence="7 8" key="1">
    <citation type="submission" date="2014-07" db="EMBL/GenBank/DDBJ databases">
        <title>Porphyromonadaceae bacterium OUH 334697 = ATCC BAA-2682 = DSM 28341 draft genome.</title>
        <authorList>
            <person name="Sydenham T.V."/>
            <person name="Hasman H."/>
            <person name="Justesen U.S."/>
        </authorList>
    </citation>
    <scope>NUCLEOTIDE SEQUENCE [LARGE SCALE GENOMIC DNA]</scope>
    <source>
        <strain evidence="7 8">OUH 334697</strain>
    </source>
</reference>
<dbReference type="Pfam" id="PF00578">
    <property type="entry name" value="AhpC-TSA"/>
    <property type="match status" value="1"/>
</dbReference>
<dbReference type="InterPro" id="IPR025380">
    <property type="entry name" value="DUF4369"/>
</dbReference>
<dbReference type="Proteomes" id="UP000031937">
    <property type="component" value="Unassembled WGS sequence"/>
</dbReference>
<dbReference type="InterPro" id="IPR050553">
    <property type="entry name" value="Thioredoxin_ResA/DsbE_sf"/>
</dbReference>
<dbReference type="SUPFAM" id="SSF52833">
    <property type="entry name" value="Thioredoxin-like"/>
    <property type="match status" value="1"/>
</dbReference>
<dbReference type="AlphaFoldDB" id="A0AB34R0Z2"/>
<dbReference type="InterPro" id="IPR000866">
    <property type="entry name" value="AhpC/TSA"/>
</dbReference>
<dbReference type="PROSITE" id="PS51257">
    <property type="entry name" value="PROKAR_LIPOPROTEIN"/>
    <property type="match status" value="1"/>
</dbReference>
<dbReference type="GO" id="GO:0030313">
    <property type="term" value="C:cell envelope"/>
    <property type="evidence" value="ECO:0007669"/>
    <property type="project" value="UniProtKB-SubCell"/>
</dbReference>
<dbReference type="InterPro" id="IPR017937">
    <property type="entry name" value="Thioredoxin_CS"/>
</dbReference>
<dbReference type="InterPro" id="IPR036249">
    <property type="entry name" value="Thioredoxin-like_sf"/>
</dbReference>
<dbReference type="Gene3D" id="3.40.30.10">
    <property type="entry name" value="Glutaredoxin"/>
    <property type="match status" value="1"/>
</dbReference>
<dbReference type="PANTHER" id="PTHR42852:SF6">
    <property type="entry name" value="THIOL:DISULFIDE INTERCHANGE PROTEIN DSBE"/>
    <property type="match status" value="1"/>
</dbReference>
<dbReference type="PROSITE" id="PS00194">
    <property type="entry name" value="THIOREDOXIN_1"/>
    <property type="match status" value="1"/>
</dbReference>
<keyword evidence="3" id="KW-1015">Disulfide bond</keyword>
<keyword evidence="5" id="KW-0175">Coiled coil</keyword>
<dbReference type="PROSITE" id="PS51352">
    <property type="entry name" value="THIOREDOXIN_2"/>
    <property type="match status" value="1"/>
</dbReference>
<proteinExistence type="predicted"/>
<sequence length="395" mass="45487">MKVFIWFMMIGLLACSGQDGYRISGVFSGYWRVQVYLIAEKNGGRDTLAVAKDVNGRFELSGKVSRKSPVYIEVVADGNSKILGRIDFMLENSAYMVYVYTDSSANLVLNEHKDQELAHQFYTNEEKLIEGRERFINEYVKVDEVKRDSLGKEFKRLIGEYEKQETTLVQMNPDSYVSAVMLIRGISNYISGVRKFDFSLGNHVHPSEFELQEWERIKECYALLTDNVKNKLRRNKVEEYMAKVEEKMKTLKKVLKMSEGAIAPDFTSISSEGNAFSLYGVKGKLKLVHFWSSYCGPCRIENRHLVDLYRSFHQKGFEIISISCDAKKENWLKAIAEDKLPWKHHGSDRNEKGSIADSYGFSALPSTLLVDENNRIIGRNLSIKRLEEQLKERLK</sequence>
<evidence type="ECO:0000313" key="8">
    <source>
        <dbReference type="Proteomes" id="UP000031937"/>
    </source>
</evidence>
<protein>
    <recommendedName>
        <fullName evidence="6">Thioredoxin domain-containing protein</fullName>
    </recommendedName>
</protein>
<feature type="coiled-coil region" evidence="5">
    <location>
        <begin position="234"/>
        <end position="261"/>
    </location>
</feature>
<accession>A0AB34R0Z2</accession>
<dbReference type="PANTHER" id="PTHR42852">
    <property type="entry name" value="THIOL:DISULFIDE INTERCHANGE PROTEIN DSBE"/>
    <property type="match status" value="1"/>
</dbReference>
<name>A0AB34R0Z2_9PORP</name>
<evidence type="ECO:0000256" key="1">
    <source>
        <dbReference type="ARBA" id="ARBA00004196"/>
    </source>
</evidence>
<comment type="subcellular location">
    <subcellularLocation>
        <location evidence="1">Cell envelope</location>
    </subcellularLocation>
</comment>
<keyword evidence="4" id="KW-0676">Redox-active center</keyword>
<feature type="domain" description="Thioredoxin" evidence="6">
    <location>
        <begin position="257"/>
        <end position="395"/>
    </location>
</feature>
<dbReference type="EMBL" id="JPIT01000031">
    <property type="protein sequence ID" value="KIO43478.1"/>
    <property type="molecule type" value="Genomic_DNA"/>
</dbReference>
<evidence type="ECO:0000256" key="3">
    <source>
        <dbReference type="ARBA" id="ARBA00023157"/>
    </source>
</evidence>
<dbReference type="InterPro" id="IPR013766">
    <property type="entry name" value="Thioredoxin_domain"/>
</dbReference>
<evidence type="ECO:0000313" key="7">
    <source>
        <dbReference type="EMBL" id="KIO43478.1"/>
    </source>
</evidence>
<keyword evidence="2" id="KW-0201">Cytochrome c-type biogenesis</keyword>
<evidence type="ECO:0000259" key="6">
    <source>
        <dbReference type="PROSITE" id="PS51352"/>
    </source>
</evidence>
<comment type="caution">
    <text evidence="7">The sequence shown here is derived from an EMBL/GenBank/DDBJ whole genome shotgun (WGS) entry which is preliminary data.</text>
</comment>
<dbReference type="CDD" id="cd02966">
    <property type="entry name" value="TlpA_like_family"/>
    <property type="match status" value="1"/>
</dbReference>
<organism evidence="7 8">
    <name type="scientific">Sanguibacteroides justesenii</name>
    <dbReference type="NCBI Taxonomy" id="1547597"/>
    <lineage>
        <taxon>Bacteria</taxon>
        <taxon>Pseudomonadati</taxon>
        <taxon>Bacteroidota</taxon>
        <taxon>Bacteroidia</taxon>
        <taxon>Bacteroidales</taxon>
        <taxon>Porphyromonadaceae</taxon>
        <taxon>Sanguibacteroides</taxon>
    </lineage>
</organism>
<evidence type="ECO:0000256" key="5">
    <source>
        <dbReference type="SAM" id="Coils"/>
    </source>
</evidence>